<name>A0ABY7M9S1_9CHLR</name>
<reference evidence="1 2" key="1">
    <citation type="journal article" date="2023" name="ISME J.">
        <title>Thermophilic Dehalococcoidia with unusual traits shed light on an unexpected past.</title>
        <authorList>
            <person name="Palmer M."/>
            <person name="Covington J.K."/>
            <person name="Zhou E.M."/>
            <person name="Thomas S.C."/>
            <person name="Habib N."/>
            <person name="Seymour C.O."/>
            <person name="Lai D."/>
            <person name="Johnston J."/>
            <person name="Hashimi A."/>
            <person name="Jiao J.Y."/>
            <person name="Muok A.R."/>
            <person name="Liu L."/>
            <person name="Xian W.D."/>
            <person name="Zhi X.Y."/>
            <person name="Li M.M."/>
            <person name="Silva L.P."/>
            <person name="Bowen B.P."/>
            <person name="Louie K."/>
            <person name="Briegel A."/>
            <person name="Pett-Ridge J."/>
            <person name="Weber P.K."/>
            <person name="Tocheva E.I."/>
            <person name="Woyke T."/>
            <person name="Northen T.R."/>
            <person name="Mayali X."/>
            <person name="Li W.J."/>
            <person name="Hedlund B.P."/>
        </authorList>
    </citation>
    <scope>NUCLEOTIDE SEQUENCE [LARGE SCALE GENOMIC DNA]</scope>
    <source>
        <strain evidence="1 2">YIM 72310</strain>
    </source>
</reference>
<organism evidence="1 2">
    <name type="scientific">Tepidiforma flava</name>
    <dbReference type="NCBI Taxonomy" id="3004094"/>
    <lineage>
        <taxon>Bacteria</taxon>
        <taxon>Bacillati</taxon>
        <taxon>Chloroflexota</taxon>
        <taxon>Tepidiformia</taxon>
        <taxon>Tepidiformales</taxon>
        <taxon>Tepidiformaceae</taxon>
        <taxon>Tepidiforma</taxon>
    </lineage>
</organism>
<sequence length="107" mass="11139">MDGARGRTAGDGGGELAGKGLGRLLTQEAFANALGLGIEKMIAQMTLDQKGAIATFEGLGFRPEALLRDQVKDRDGNKHDLLVLSHDVARFEAVRSAYGVAEALGGG</sequence>
<keyword evidence="2" id="KW-1185">Reference proteome</keyword>
<evidence type="ECO:0000313" key="1">
    <source>
        <dbReference type="EMBL" id="WBL36363.1"/>
    </source>
</evidence>
<protein>
    <recommendedName>
        <fullName evidence="3">GNAT family N-acetyltransferase</fullName>
    </recommendedName>
</protein>
<accession>A0ABY7M9S1</accession>
<evidence type="ECO:0000313" key="2">
    <source>
        <dbReference type="Proteomes" id="UP001212803"/>
    </source>
</evidence>
<dbReference type="SUPFAM" id="SSF55729">
    <property type="entry name" value="Acyl-CoA N-acyltransferases (Nat)"/>
    <property type="match status" value="1"/>
</dbReference>
<dbReference type="RefSeq" id="WP_270056887.1">
    <property type="nucleotide sequence ID" value="NZ_CP115149.1"/>
</dbReference>
<dbReference type="Gene3D" id="3.40.630.30">
    <property type="match status" value="1"/>
</dbReference>
<dbReference type="InterPro" id="IPR016181">
    <property type="entry name" value="Acyl_CoA_acyltransferase"/>
</dbReference>
<gene>
    <name evidence="1" type="ORF">O0235_01965</name>
</gene>
<dbReference type="Proteomes" id="UP001212803">
    <property type="component" value="Chromosome"/>
</dbReference>
<evidence type="ECO:0008006" key="3">
    <source>
        <dbReference type="Google" id="ProtNLM"/>
    </source>
</evidence>
<proteinExistence type="predicted"/>
<dbReference type="EMBL" id="CP115149">
    <property type="protein sequence ID" value="WBL36363.1"/>
    <property type="molecule type" value="Genomic_DNA"/>
</dbReference>